<dbReference type="Proteomes" id="UP000000560">
    <property type="component" value="Chromosome VI"/>
</dbReference>
<dbReference type="HOGENOM" id="CLU_2638062_0_0_1"/>
<reference evidence="3" key="1">
    <citation type="journal article" date="2005" name="Nature">
        <title>Sequencing of Aspergillus nidulans and comparative analysis with A. fumigatus and A. oryzae.</title>
        <authorList>
            <person name="Galagan J.E."/>
            <person name="Calvo S.E."/>
            <person name="Cuomo C."/>
            <person name="Ma L.J."/>
            <person name="Wortman J.R."/>
            <person name="Batzoglou S."/>
            <person name="Lee S.I."/>
            <person name="Basturkmen M."/>
            <person name="Spevak C.C."/>
            <person name="Clutterbuck J."/>
            <person name="Kapitonov V."/>
            <person name="Jurka J."/>
            <person name="Scazzocchio C."/>
            <person name="Farman M."/>
            <person name="Butler J."/>
            <person name="Purcell S."/>
            <person name="Harris S."/>
            <person name="Braus G.H."/>
            <person name="Draht O."/>
            <person name="Busch S."/>
            <person name="D'Enfert C."/>
            <person name="Bouchier C."/>
            <person name="Goldman G.H."/>
            <person name="Bell-Pedersen D."/>
            <person name="Griffiths-Jones S."/>
            <person name="Doonan J.H."/>
            <person name="Yu J."/>
            <person name="Vienken K."/>
            <person name="Pain A."/>
            <person name="Freitag M."/>
            <person name="Selker E.U."/>
            <person name="Archer D.B."/>
            <person name="Penalva M.A."/>
            <person name="Oakley B.R."/>
            <person name="Momany M."/>
            <person name="Tanaka T."/>
            <person name="Kumagai T."/>
            <person name="Asai K."/>
            <person name="Machida M."/>
            <person name="Nierman W.C."/>
            <person name="Denning D.W."/>
            <person name="Caddick M."/>
            <person name="Hynes M."/>
            <person name="Paoletti M."/>
            <person name="Fischer R."/>
            <person name="Miller B."/>
            <person name="Dyer P."/>
            <person name="Sachs M.S."/>
            <person name="Osmani S.A."/>
            <person name="Birren B.W."/>
        </authorList>
    </citation>
    <scope>NUCLEOTIDE SEQUENCE [LARGE SCALE GENOMIC DNA]</scope>
    <source>
        <strain evidence="3">FGSC A4 / ATCC 38163 / CBS 112.46 / NRRL 194 / M139</strain>
    </source>
</reference>
<evidence type="ECO:0000313" key="3">
    <source>
        <dbReference type="Proteomes" id="UP000000560"/>
    </source>
</evidence>
<dbReference type="EMBL" id="BN001306">
    <property type="protein sequence ID" value="CBF82872.1"/>
    <property type="molecule type" value="Genomic_DNA"/>
</dbReference>
<dbReference type="GeneID" id="74896985"/>
<feature type="region of interest" description="Disordered" evidence="1">
    <location>
        <begin position="1"/>
        <end position="21"/>
    </location>
</feature>
<dbReference type="AlphaFoldDB" id="C8VHR9"/>
<dbReference type="OrthoDB" id="2364732at2759"/>
<organism evidence="2 3">
    <name type="scientific">Emericella nidulans (strain FGSC A4 / ATCC 38163 / CBS 112.46 / NRRL 194 / M139)</name>
    <name type="common">Aspergillus nidulans</name>
    <dbReference type="NCBI Taxonomy" id="227321"/>
    <lineage>
        <taxon>Eukaryota</taxon>
        <taxon>Fungi</taxon>
        <taxon>Dikarya</taxon>
        <taxon>Ascomycota</taxon>
        <taxon>Pezizomycotina</taxon>
        <taxon>Eurotiomycetes</taxon>
        <taxon>Eurotiomycetidae</taxon>
        <taxon>Eurotiales</taxon>
        <taxon>Aspergillaceae</taxon>
        <taxon>Aspergillus</taxon>
        <taxon>Aspergillus subgen. Nidulantes</taxon>
    </lineage>
</organism>
<name>C8VHR9_EMENI</name>
<dbReference type="RefSeq" id="XP_050468397.1">
    <property type="nucleotide sequence ID" value="XM_050612479.1"/>
</dbReference>
<accession>C8VHR9</accession>
<protein>
    <submittedName>
        <fullName evidence="2">Uncharacterized protein</fullName>
    </submittedName>
</protein>
<evidence type="ECO:0000256" key="1">
    <source>
        <dbReference type="SAM" id="MobiDB-lite"/>
    </source>
</evidence>
<dbReference type="VEuPathDB" id="FungiDB:AN11391"/>
<sequence length="77" mass="8674">MGCGSNPVLQKERKVTLGPPDLQDLTPAILREFSSSTETLSTRQDDIEWCTARTIEAQDQDKFYRCFNKRAGRGVPV</sequence>
<proteinExistence type="predicted"/>
<dbReference type="KEGG" id="ani:ANIA_11391"/>
<evidence type="ECO:0000313" key="2">
    <source>
        <dbReference type="EMBL" id="CBF82872.1"/>
    </source>
</evidence>
<gene>
    <name evidence="2" type="ORF">ANIA_11391</name>
</gene>
<keyword evidence="3" id="KW-1185">Reference proteome</keyword>
<reference evidence="3" key="2">
    <citation type="journal article" date="2009" name="Fungal Genet. Biol.">
        <title>The 2008 update of the Aspergillus nidulans genome annotation: a community effort.</title>
        <authorList>
            <person name="Wortman J.R."/>
            <person name="Gilsenan J.M."/>
            <person name="Joardar V."/>
            <person name="Deegan J."/>
            <person name="Clutterbuck J."/>
            <person name="Andersen M.R."/>
            <person name="Archer D."/>
            <person name="Bencina M."/>
            <person name="Braus G."/>
            <person name="Coutinho P."/>
            <person name="von Dohren H."/>
            <person name="Doonan J."/>
            <person name="Driessen A.J."/>
            <person name="Durek P."/>
            <person name="Espeso E."/>
            <person name="Fekete E."/>
            <person name="Flipphi M."/>
            <person name="Estrada C.G."/>
            <person name="Geysens S."/>
            <person name="Goldman G."/>
            <person name="de Groot P.W."/>
            <person name="Hansen K."/>
            <person name="Harris S.D."/>
            <person name="Heinekamp T."/>
            <person name="Helmstaedt K."/>
            <person name="Henrissat B."/>
            <person name="Hofmann G."/>
            <person name="Homan T."/>
            <person name="Horio T."/>
            <person name="Horiuchi H."/>
            <person name="James S."/>
            <person name="Jones M."/>
            <person name="Karaffa L."/>
            <person name="Karanyi Z."/>
            <person name="Kato M."/>
            <person name="Keller N."/>
            <person name="Kelly D.E."/>
            <person name="Kiel J.A."/>
            <person name="Kim J.M."/>
            <person name="van der Klei I.J."/>
            <person name="Klis F.M."/>
            <person name="Kovalchuk A."/>
            <person name="Krasevec N."/>
            <person name="Kubicek C.P."/>
            <person name="Liu B."/>
            <person name="Maccabe A."/>
            <person name="Meyer V."/>
            <person name="Mirabito P."/>
            <person name="Miskei M."/>
            <person name="Mos M."/>
            <person name="Mullins J."/>
            <person name="Nelson D.R."/>
            <person name="Nielsen J."/>
            <person name="Oakley B.R."/>
            <person name="Osmani S.A."/>
            <person name="Pakula T."/>
            <person name="Paszewski A."/>
            <person name="Paulsen I."/>
            <person name="Pilsyk S."/>
            <person name="Pocsi I."/>
            <person name="Punt P.J."/>
            <person name="Ram A.F."/>
            <person name="Ren Q."/>
            <person name="Robellet X."/>
            <person name="Robson G."/>
            <person name="Seiboth B."/>
            <person name="van Solingen P."/>
            <person name="Specht T."/>
            <person name="Sun J."/>
            <person name="Taheri-Talesh N."/>
            <person name="Takeshita N."/>
            <person name="Ussery D."/>
            <person name="vanKuyk P.A."/>
            <person name="Visser H."/>
            <person name="van de Vondervoort P.J."/>
            <person name="de Vries R.P."/>
            <person name="Walton J."/>
            <person name="Xiang X."/>
            <person name="Xiong Y."/>
            <person name="Zeng A.P."/>
            <person name="Brandt B.W."/>
            <person name="Cornell M.J."/>
            <person name="van den Hondel C.A."/>
            <person name="Visser J."/>
            <person name="Oliver S.G."/>
            <person name="Turner G."/>
        </authorList>
    </citation>
    <scope>GENOME REANNOTATION</scope>
    <source>
        <strain evidence="3">FGSC A4 / ATCC 38163 / CBS 112.46 / NRRL 194 / M139</strain>
    </source>
</reference>
<dbReference type="InParanoid" id="C8VHR9"/>